<proteinExistence type="predicted"/>
<evidence type="ECO:0000313" key="2">
    <source>
        <dbReference type="Proteomes" id="UP000064967"/>
    </source>
</evidence>
<dbReference type="STRING" id="1391654.AKJ09_01197"/>
<dbReference type="KEGG" id="llu:AKJ09_01197"/>
<dbReference type="EMBL" id="CP012333">
    <property type="protein sequence ID" value="AKU94533.1"/>
    <property type="molecule type" value="Genomic_DNA"/>
</dbReference>
<evidence type="ECO:0000313" key="1">
    <source>
        <dbReference type="EMBL" id="AKU94533.1"/>
    </source>
</evidence>
<sequence>MTDAPPVGGITIHSSVVLTGISAKRPRTRFAYMVADSAFAGWLSPLLCVARDGRLHGAVDRGGLGREHGGHLDAIPTALCGQSLFALEP</sequence>
<accession>A0A0K1PLW7</accession>
<organism evidence="1 2">
    <name type="scientific">Labilithrix luteola</name>
    <dbReference type="NCBI Taxonomy" id="1391654"/>
    <lineage>
        <taxon>Bacteria</taxon>
        <taxon>Pseudomonadati</taxon>
        <taxon>Myxococcota</taxon>
        <taxon>Polyangia</taxon>
        <taxon>Polyangiales</taxon>
        <taxon>Labilitrichaceae</taxon>
        <taxon>Labilithrix</taxon>
    </lineage>
</organism>
<gene>
    <name evidence="1" type="ORF">AKJ09_01197</name>
</gene>
<name>A0A0K1PLW7_9BACT</name>
<reference evidence="1 2" key="1">
    <citation type="submission" date="2015-08" db="EMBL/GenBank/DDBJ databases">
        <authorList>
            <person name="Babu N.S."/>
            <person name="Beckwith C.J."/>
            <person name="Beseler K.G."/>
            <person name="Brison A."/>
            <person name="Carone J.V."/>
            <person name="Caskin T.P."/>
            <person name="Diamond M."/>
            <person name="Durham M.E."/>
            <person name="Foxe J.M."/>
            <person name="Go M."/>
            <person name="Henderson B.A."/>
            <person name="Jones I.B."/>
            <person name="McGettigan J.A."/>
            <person name="Micheletti S.J."/>
            <person name="Nasrallah M.E."/>
            <person name="Ortiz D."/>
            <person name="Piller C.R."/>
            <person name="Privatt S.R."/>
            <person name="Schneider S.L."/>
            <person name="Sharp S."/>
            <person name="Smith T.C."/>
            <person name="Stanton J.D."/>
            <person name="Ullery H.E."/>
            <person name="Wilson R.J."/>
            <person name="Serrano M.G."/>
            <person name="Buck G."/>
            <person name="Lee V."/>
            <person name="Wang Y."/>
            <person name="Carvalho R."/>
            <person name="Voegtly L."/>
            <person name="Shi R."/>
            <person name="Duckworth R."/>
            <person name="Johnson A."/>
            <person name="Loviza R."/>
            <person name="Walstead R."/>
            <person name="Shah Z."/>
            <person name="Kiflezghi M."/>
            <person name="Wade K."/>
            <person name="Ball S.L."/>
            <person name="Bradley K.W."/>
            <person name="Asai D.J."/>
            <person name="Bowman C.A."/>
            <person name="Russell D.A."/>
            <person name="Pope W.H."/>
            <person name="Jacobs-Sera D."/>
            <person name="Hendrix R.W."/>
            <person name="Hatfull G.F."/>
        </authorList>
    </citation>
    <scope>NUCLEOTIDE SEQUENCE [LARGE SCALE GENOMIC DNA]</scope>
    <source>
        <strain evidence="1 2">DSM 27648</strain>
    </source>
</reference>
<dbReference type="RefSeq" id="WP_146646113.1">
    <property type="nucleotide sequence ID" value="NZ_CP012333.1"/>
</dbReference>
<keyword evidence="2" id="KW-1185">Reference proteome</keyword>
<dbReference type="AlphaFoldDB" id="A0A0K1PLW7"/>
<dbReference type="Proteomes" id="UP000064967">
    <property type="component" value="Chromosome"/>
</dbReference>
<protein>
    <submittedName>
        <fullName evidence="1">Uncharacterized protein</fullName>
    </submittedName>
</protein>